<dbReference type="SMART" id="SM00710">
    <property type="entry name" value="PbH1"/>
    <property type="match status" value="17"/>
</dbReference>
<dbReference type="InterPro" id="IPR000641">
    <property type="entry name" value="CbxX/CfxQ"/>
</dbReference>
<dbReference type="SMART" id="SM00382">
    <property type="entry name" value="AAA"/>
    <property type="match status" value="1"/>
</dbReference>
<dbReference type="Gene3D" id="3.40.50.300">
    <property type="entry name" value="P-loop containing nucleotide triphosphate hydrolases"/>
    <property type="match status" value="1"/>
</dbReference>
<dbReference type="RefSeq" id="WP_307250328.1">
    <property type="nucleotide sequence ID" value="NZ_JAUSQZ010000001.1"/>
</dbReference>
<sequence length="867" mass="90719">MSGVTNSPASVRTVRVAPGERKAFSTIGAALRAAAPGETVSVAPGVYAEDLVIERAVTVTAAKGPGTVRVVARAGSEVRARATVRGLVFEGPGEAVAALRISSGAVELERCEVQAGRLEVEGTATLRLLACRITDAPVVGVYLGGRSAGTFEDCVIAGVEGTGVVVGDAARLTLQGTQIRATAGSGLRLRGGGAAEVRDSEISVTGRSGVLVEGTSSLVVSGTRIERCGGEGLRVLATDARGEGVVVTDSVVEKASGEGVLVVDGTVRLERCRISGAGRSGLVVLRGSSLTLTSCIVEKITDTGVVVRDSAQLTVTGSTVREVTGNGVYLSDTSHTRLEDVRVDDSRFSAVYVGDGARVEADGVRIARTPEHGMHLAGRATARVRDSRVREAGLSGIRVEDDVVLEASGLDIDRCGVGAALASREKVTLEASTVVESGRSALQVGPGAVATVRDVRVRRAGTAGIVLEQDCRATLEECRIEGAGGSGLVVGRGARPVVTGLRVWDIAKNGIFVSDGAGGTFEDCDLSACGFPAVHVGAEADPVFRAGHIHDTEVDLSQDENARPRFSDLRVRSVERPSGPEPVSSESVPEDDESTPSLDELRGQLSGLIGLEQVKADVSALVKLMQMVRRRQEAGLAAPPLNRHLVFAGNPGTGKTTVARLYGGLLARLGVLEKGHLVEADRGALVGSYVGHTAPKTEAIFRKALGGVLFLDEAYSLAPPGQPNDFGHEAIVTLMKLMEDHRDEIVVIVAGYSSEMARFLASNPGLGSRFSRTLEFVDYSSEELTRIVELQAAHHEYRLAASTRDALVTYFGSLPRNAGFGNGRLARQLFQTLTERQAARLADLDPDQTGTDVLQLVEPADIPPHSI</sequence>
<evidence type="ECO:0000313" key="7">
    <source>
        <dbReference type="Proteomes" id="UP001235712"/>
    </source>
</evidence>
<dbReference type="InterPro" id="IPR006626">
    <property type="entry name" value="PbH1"/>
</dbReference>
<evidence type="ECO:0000256" key="2">
    <source>
        <dbReference type="ARBA" id="ARBA00022741"/>
    </source>
</evidence>
<dbReference type="SUPFAM" id="SSF51126">
    <property type="entry name" value="Pectin lyase-like"/>
    <property type="match status" value="3"/>
</dbReference>
<feature type="domain" description="AAA+ ATPase" evidence="5">
    <location>
        <begin position="641"/>
        <end position="780"/>
    </location>
</feature>
<organism evidence="6 7">
    <name type="scientific">Kineosporia succinea</name>
    <dbReference type="NCBI Taxonomy" id="84632"/>
    <lineage>
        <taxon>Bacteria</taxon>
        <taxon>Bacillati</taxon>
        <taxon>Actinomycetota</taxon>
        <taxon>Actinomycetes</taxon>
        <taxon>Kineosporiales</taxon>
        <taxon>Kineosporiaceae</taxon>
        <taxon>Kineosporia</taxon>
    </lineage>
</organism>
<dbReference type="EMBL" id="JAUSQZ010000001">
    <property type="protein sequence ID" value="MDP9830989.1"/>
    <property type="molecule type" value="Genomic_DNA"/>
</dbReference>
<gene>
    <name evidence="6" type="ORF">J2S57_006738</name>
</gene>
<feature type="compositionally biased region" description="Basic and acidic residues" evidence="4">
    <location>
        <begin position="560"/>
        <end position="575"/>
    </location>
</feature>
<dbReference type="InterPro" id="IPR027417">
    <property type="entry name" value="P-loop_NTPase"/>
</dbReference>
<dbReference type="SUPFAM" id="SSF52540">
    <property type="entry name" value="P-loop containing nucleoside triphosphate hydrolases"/>
    <property type="match status" value="1"/>
</dbReference>
<dbReference type="PRINTS" id="PR00819">
    <property type="entry name" value="CBXCFQXSUPER"/>
</dbReference>
<dbReference type="InterPro" id="IPR039448">
    <property type="entry name" value="Beta_helix"/>
</dbReference>
<dbReference type="InterPro" id="IPR041627">
    <property type="entry name" value="AAA_lid_6"/>
</dbReference>
<evidence type="ECO:0000256" key="3">
    <source>
        <dbReference type="ARBA" id="ARBA00022840"/>
    </source>
</evidence>
<comment type="similarity">
    <text evidence="1">Belongs to the CbxX/CfxQ family.</text>
</comment>
<evidence type="ECO:0000259" key="5">
    <source>
        <dbReference type="SMART" id="SM00382"/>
    </source>
</evidence>
<accession>A0ABT9PE59</accession>
<dbReference type="Gene3D" id="2.160.20.10">
    <property type="entry name" value="Single-stranded right-handed beta-helix, Pectin lyase-like"/>
    <property type="match status" value="3"/>
</dbReference>
<dbReference type="PANTHER" id="PTHR43392">
    <property type="entry name" value="AAA-TYPE ATPASE FAMILY PROTEIN / ANKYRIN REPEAT FAMILY PROTEIN"/>
    <property type="match status" value="1"/>
</dbReference>
<dbReference type="InterPro" id="IPR011050">
    <property type="entry name" value="Pectin_lyase_fold/virulence"/>
</dbReference>
<dbReference type="InterPro" id="IPR050773">
    <property type="entry name" value="CbxX/CfxQ_RuBisCO_ESX"/>
</dbReference>
<evidence type="ECO:0000256" key="4">
    <source>
        <dbReference type="SAM" id="MobiDB-lite"/>
    </source>
</evidence>
<dbReference type="InterPro" id="IPR003959">
    <property type="entry name" value="ATPase_AAA_core"/>
</dbReference>
<feature type="region of interest" description="Disordered" evidence="4">
    <location>
        <begin position="555"/>
        <end position="599"/>
    </location>
</feature>
<evidence type="ECO:0000313" key="6">
    <source>
        <dbReference type="EMBL" id="MDP9830989.1"/>
    </source>
</evidence>
<name>A0ABT9PE59_9ACTN</name>
<evidence type="ECO:0000256" key="1">
    <source>
        <dbReference type="ARBA" id="ARBA00010378"/>
    </source>
</evidence>
<dbReference type="InterPro" id="IPR012334">
    <property type="entry name" value="Pectin_lyas_fold"/>
</dbReference>
<comment type="caution">
    <text evidence="6">The sequence shown here is derived from an EMBL/GenBank/DDBJ whole genome shotgun (WGS) entry which is preliminary data.</text>
</comment>
<keyword evidence="3" id="KW-0067">ATP-binding</keyword>
<dbReference type="CDD" id="cd00009">
    <property type="entry name" value="AAA"/>
    <property type="match status" value="1"/>
</dbReference>
<keyword evidence="2" id="KW-0547">Nucleotide-binding</keyword>
<dbReference type="Proteomes" id="UP001235712">
    <property type="component" value="Unassembled WGS sequence"/>
</dbReference>
<keyword evidence="7" id="KW-1185">Reference proteome</keyword>
<dbReference type="PANTHER" id="PTHR43392:SF2">
    <property type="entry name" value="AAA-TYPE ATPASE FAMILY PROTEIN _ ANKYRIN REPEAT FAMILY PROTEIN"/>
    <property type="match status" value="1"/>
</dbReference>
<dbReference type="InterPro" id="IPR003593">
    <property type="entry name" value="AAA+_ATPase"/>
</dbReference>
<dbReference type="Gene3D" id="1.10.8.60">
    <property type="match status" value="1"/>
</dbReference>
<dbReference type="Pfam" id="PF13229">
    <property type="entry name" value="Beta_helix"/>
    <property type="match status" value="2"/>
</dbReference>
<dbReference type="Pfam" id="PF17866">
    <property type="entry name" value="AAA_lid_6"/>
    <property type="match status" value="1"/>
</dbReference>
<protein>
    <submittedName>
        <fullName evidence="6">Nitrous oxidase accessory protein NosD</fullName>
    </submittedName>
</protein>
<dbReference type="Pfam" id="PF00004">
    <property type="entry name" value="AAA"/>
    <property type="match status" value="1"/>
</dbReference>
<proteinExistence type="inferred from homology"/>
<reference evidence="6 7" key="1">
    <citation type="submission" date="2023-07" db="EMBL/GenBank/DDBJ databases">
        <title>Sequencing the genomes of 1000 actinobacteria strains.</title>
        <authorList>
            <person name="Klenk H.-P."/>
        </authorList>
    </citation>
    <scope>NUCLEOTIDE SEQUENCE [LARGE SCALE GENOMIC DNA]</scope>
    <source>
        <strain evidence="6 7">DSM 44388</strain>
    </source>
</reference>